<evidence type="ECO:0000256" key="2">
    <source>
        <dbReference type="ARBA" id="ARBA00018874"/>
    </source>
</evidence>
<dbReference type="Pfam" id="PF07855">
    <property type="entry name" value="ATG101"/>
    <property type="match status" value="1"/>
</dbReference>
<dbReference type="PANTHER" id="PTHR13292:SF0">
    <property type="entry name" value="AUTOPHAGY-RELATED PROTEIN 101"/>
    <property type="match status" value="1"/>
</dbReference>
<dbReference type="GO" id="GO:1990316">
    <property type="term" value="C:Atg1/ULK1 kinase complex"/>
    <property type="evidence" value="ECO:0007669"/>
    <property type="project" value="TreeGrafter"/>
</dbReference>
<evidence type="ECO:0000256" key="3">
    <source>
        <dbReference type="ARBA" id="ARBA00023006"/>
    </source>
</evidence>
<keyword evidence="3" id="KW-0072">Autophagy</keyword>
<comment type="similarity">
    <text evidence="1">Belongs to the ATG101 family.</text>
</comment>
<dbReference type="OrthoDB" id="10259639at2759"/>
<dbReference type="GO" id="GO:0019901">
    <property type="term" value="F:protein kinase binding"/>
    <property type="evidence" value="ECO:0007669"/>
    <property type="project" value="TreeGrafter"/>
</dbReference>
<protein>
    <recommendedName>
        <fullName evidence="2">Autophagy-related protein 101</fullName>
    </recommendedName>
</protein>
<evidence type="ECO:0000313" key="5">
    <source>
        <dbReference type="Proteomes" id="UP001153076"/>
    </source>
</evidence>
<dbReference type="EMBL" id="JAKOGI010000051">
    <property type="protein sequence ID" value="KAJ8446634.1"/>
    <property type="molecule type" value="Genomic_DNA"/>
</dbReference>
<reference evidence="4" key="1">
    <citation type="submission" date="2022-04" db="EMBL/GenBank/DDBJ databases">
        <title>Carnegiea gigantea Genome sequencing and assembly v2.</title>
        <authorList>
            <person name="Copetti D."/>
            <person name="Sanderson M.J."/>
            <person name="Burquez A."/>
            <person name="Wojciechowski M.F."/>
        </authorList>
    </citation>
    <scope>NUCLEOTIDE SEQUENCE</scope>
    <source>
        <strain evidence="4">SGP5-SGP5p</strain>
        <tissue evidence="4">Aerial part</tissue>
    </source>
</reference>
<keyword evidence="5" id="KW-1185">Reference proteome</keyword>
<dbReference type="InterPro" id="IPR012445">
    <property type="entry name" value="ATG101"/>
</dbReference>
<evidence type="ECO:0000256" key="1">
    <source>
        <dbReference type="ARBA" id="ARBA00007130"/>
    </source>
</evidence>
<name>A0A9Q1KPN9_9CARY</name>
<organism evidence="4 5">
    <name type="scientific">Carnegiea gigantea</name>
    <dbReference type="NCBI Taxonomy" id="171969"/>
    <lineage>
        <taxon>Eukaryota</taxon>
        <taxon>Viridiplantae</taxon>
        <taxon>Streptophyta</taxon>
        <taxon>Embryophyta</taxon>
        <taxon>Tracheophyta</taxon>
        <taxon>Spermatophyta</taxon>
        <taxon>Magnoliopsida</taxon>
        <taxon>eudicotyledons</taxon>
        <taxon>Gunneridae</taxon>
        <taxon>Pentapetalae</taxon>
        <taxon>Caryophyllales</taxon>
        <taxon>Cactineae</taxon>
        <taxon>Cactaceae</taxon>
        <taxon>Cactoideae</taxon>
        <taxon>Echinocereeae</taxon>
        <taxon>Carnegiea</taxon>
    </lineage>
</organism>
<accession>A0A9Q1KPN9</accession>
<comment type="caution">
    <text evidence="4">The sequence shown here is derived from an EMBL/GenBank/DDBJ whole genome shotgun (WGS) entry which is preliminary data.</text>
</comment>
<proteinExistence type="inferred from homology"/>
<dbReference type="AlphaFoldDB" id="A0A9Q1KPN9"/>
<sequence length="162" mass="18598">MSFYDVKNSRSIWFSKKAERLYWEQWYIYLNVAEHHKVNPRKSRHSKVADQEGALVEASVRRASIEATLREVLSQITKFVKEKKDHIPPIPSHEGITFPYEITIPTSGERASFSLLAGFCLCLNLLVTDLSVPFFSDGIFCSFSVFTYFYCVKCTNLLQVSG</sequence>
<gene>
    <name evidence="4" type="ORF">Cgig2_002796</name>
</gene>
<dbReference type="PANTHER" id="PTHR13292">
    <property type="entry name" value="AUTOPHAGY-RELATED PROTEIN 101"/>
    <property type="match status" value="1"/>
</dbReference>
<dbReference type="GO" id="GO:0000045">
    <property type="term" value="P:autophagosome assembly"/>
    <property type="evidence" value="ECO:0007669"/>
    <property type="project" value="TreeGrafter"/>
</dbReference>
<evidence type="ECO:0000313" key="4">
    <source>
        <dbReference type="EMBL" id="KAJ8446634.1"/>
    </source>
</evidence>
<dbReference type="GO" id="GO:0000407">
    <property type="term" value="C:phagophore assembly site"/>
    <property type="evidence" value="ECO:0007669"/>
    <property type="project" value="TreeGrafter"/>
</dbReference>
<dbReference type="Proteomes" id="UP001153076">
    <property type="component" value="Unassembled WGS sequence"/>
</dbReference>